<organism evidence="8 9">
    <name type="scientific">Thelephora terrestris</name>
    <dbReference type="NCBI Taxonomy" id="56493"/>
    <lineage>
        <taxon>Eukaryota</taxon>
        <taxon>Fungi</taxon>
        <taxon>Dikarya</taxon>
        <taxon>Basidiomycota</taxon>
        <taxon>Agaricomycotina</taxon>
        <taxon>Agaricomycetes</taxon>
        <taxon>Thelephorales</taxon>
        <taxon>Thelephoraceae</taxon>
        <taxon>Thelephora</taxon>
    </lineage>
</organism>
<dbReference type="SUPFAM" id="SSF54928">
    <property type="entry name" value="RNA-binding domain, RBD"/>
    <property type="match status" value="1"/>
</dbReference>
<evidence type="ECO:0000256" key="2">
    <source>
        <dbReference type="ARBA" id="ARBA00022664"/>
    </source>
</evidence>
<dbReference type="GO" id="GO:0003723">
    <property type="term" value="F:RNA binding"/>
    <property type="evidence" value="ECO:0007669"/>
    <property type="project" value="UniProtKB-KW"/>
</dbReference>
<feature type="compositionally biased region" description="Low complexity" evidence="6">
    <location>
        <begin position="66"/>
        <end position="79"/>
    </location>
</feature>
<comment type="subcellular location">
    <subcellularLocation>
        <location evidence="1">Nucleus</location>
    </subcellularLocation>
</comment>
<evidence type="ECO:0000256" key="4">
    <source>
        <dbReference type="ARBA" id="ARBA00023187"/>
    </source>
</evidence>
<reference evidence="8" key="2">
    <citation type="submission" date="2020-11" db="EMBL/GenBank/DDBJ databases">
        <authorList>
            <consortium name="DOE Joint Genome Institute"/>
            <person name="Kuo A."/>
            <person name="Miyauchi S."/>
            <person name="Kiss E."/>
            <person name="Drula E."/>
            <person name="Kohler A."/>
            <person name="Sanchez-Garcia M."/>
            <person name="Andreopoulos B."/>
            <person name="Barry K.W."/>
            <person name="Bonito G."/>
            <person name="Buee M."/>
            <person name="Carver A."/>
            <person name="Chen C."/>
            <person name="Cichocki N."/>
            <person name="Clum A."/>
            <person name="Culley D."/>
            <person name="Crous P.W."/>
            <person name="Fauchery L."/>
            <person name="Girlanda M."/>
            <person name="Hayes R."/>
            <person name="Keri Z."/>
            <person name="Labutti K."/>
            <person name="Lipzen A."/>
            <person name="Lombard V."/>
            <person name="Magnuson J."/>
            <person name="Maillard F."/>
            <person name="Morin E."/>
            <person name="Murat C."/>
            <person name="Nolan M."/>
            <person name="Ohm R."/>
            <person name="Pangilinan J."/>
            <person name="Pereira M."/>
            <person name="Perotto S."/>
            <person name="Peter M."/>
            <person name="Riley R."/>
            <person name="Sitrit Y."/>
            <person name="Stielow B."/>
            <person name="Szollosi G."/>
            <person name="Zifcakova L."/>
            <person name="Stursova M."/>
            <person name="Spatafora J.W."/>
            <person name="Tedersoo L."/>
            <person name="Vaario L.-M."/>
            <person name="Yamada A."/>
            <person name="Yan M."/>
            <person name="Wang P."/>
            <person name="Xu J."/>
            <person name="Bruns T."/>
            <person name="Baldrian P."/>
            <person name="Vilgalys R."/>
            <person name="Henrissat B."/>
            <person name="Grigoriev I.V."/>
            <person name="Hibbett D."/>
            <person name="Nagy L.G."/>
            <person name="Martin F.M."/>
        </authorList>
    </citation>
    <scope>NUCLEOTIDE SEQUENCE</scope>
    <source>
        <strain evidence="8">UH-Tt-Lm1</strain>
    </source>
</reference>
<dbReference type="CDD" id="cd12374">
    <property type="entry name" value="RRM_UHM_SPF45_PUF60"/>
    <property type="match status" value="1"/>
</dbReference>
<feature type="compositionally biased region" description="Polar residues" evidence="6">
    <location>
        <begin position="45"/>
        <end position="65"/>
    </location>
</feature>
<keyword evidence="9" id="KW-1185">Reference proteome</keyword>
<dbReference type="Gene3D" id="3.30.70.330">
    <property type="match status" value="1"/>
</dbReference>
<dbReference type="Pfam" id="PF01585">
    <property type="entry name" value="G-patch"/>
    <property type="match status" value="1"/>
</dbReference>
<dbReference type="EMBL" id="WIUZ02000001">
    <property type="protein sequence ID" value="KAF9793316.1"/>
    <property type="molecule type" value="Genomic_DNA"/>
</dbReference>
<feature type="compositionally biased region" description="Polar residues" evidence="6">
    <location>
        <begin position="129"/>
        <end position="141"/>
    </location>
</feature>
<dbReference type="FunFam" id="3.30.70.330:FF:000382">
    <property type="entry name" value="G-patch domain-containing protein"/>
    <property type="match status" value="1"/>
</dbReference>
<accession>A0A9P6HYH3</accession>
<dbReference type="PROSITE" id="PS50174">
    <property type="entry name" value="G_PATCH"/>
    <property type="match status" value="1"/>
</dbReference>
<feature type="compositionally biased region" description="Basic residues" evidence="6">
    <location>
        <begin position="164"/>
        <end position="184"/>
    </location>
</feature>
<dbReference type="InterPro" id="IPR003954">
    <property type="entry name" value="RRM_euk-type"/>
</dbReference>
<feature type="compositionally biased region" description="Basic and acidic residues" evidence="6">
    <location>
        <begin position="213"/>
        <end position="229"/>
    </location>
</feature>
<dbReference type="GO" id="GO:0045292">
    <property type="term" value="P:mRNA cis splicing, via spliceosome"/>
    <property type="evidence" value="ECO:0007669"/>
    <property type="project" value="InterPro"/>
</dbReference>
<feature type="domain" description="G-patch" evidence="7">
    <location>
        <begin position="434"/>
        <end position="480"/>
    </location>
</feature>
<evidence type="ECO:0000256" key="5">
    <source>
        <dbReference type="ARBA" id="ARBA00023242"/>
    </source>
</evidence>
<dbReference type="InterPro" id="IPR040052">
    <property type="entry name" value="RBM17"/>
</dbReference>
<dbReference type="InterPro" id="IPR035979">
    <property type="entry name" value="RBD_domain_sf"/>
</dbReference>
<feature type="compositionally biased region" description="Basic and acidic residues" evidence="6">
    <location>
        <begin position="249"/>
        <end position="273"/>
    </location>
</feature>
<protein>
    <recommendedName>
        <fullName evidence="7">G-patch domain-containing protein</fullName>
    </recommendedName>
</protein>
<evidence type="ECO:0000256" key="1">
    <source>
        <dbReference type="ARBA" id="ARBA00004123"/>
    </source>
</evidence>
<dbReference type="GO" id="GO:0071011">
    <property type="term" value="C:precatalytic spliceosome"/>
    <property type="evidence" value="ECO:0007669"/>
    <property type="project" value="TreeGrafter"/>
</dbReference>
<keyword evidence="3" id="KW-0694">RNA-binding</keyword>
<feature type="compositionally biased region" description="Pro residues" evidence="6">
    <location>
        <begin position="380"/>
        <end position="390"/>
    </location>
</feature>
<dbReference type="InterPro" id="IPR000467">
    <property type="entry name" value="G_patch_dom"/>
</dbReference>
<feature type="region of interest" description="Disordered" evidence="6">
    <location>
        <begin position="213"/>
        <end position="399"/>
    </location>
</feature>
<name>A0A9P6HYH3_9AGAM</name>
<dbReference type="SMART" id="SM00361">
    <property type="entry name" value="RRM_1"/>
    <property type="match status" value="1"/>
</dbReference>
<dbReference type="OrthoDB" id="5411533at2759"/>
<dbReference type="Proteomes" id="UP000736335">
    <property type="component" value="Unassembled WGS sequence"/>
</dbReference>
<keyword evidence="5" id="KW-0539">Nucleus</keyword>
<dbReference type="SMART" id="SM00443">
    <property type="entry name" value="G_patch"/>
    <property type="match status" value="1"/>
</dbReference>
<dbReference type="PANTHER" id="PTHR13288:SF8">
    <property type="entry name" value="SPLICING FACTOR 45"/>
    <property type="match status" value="1"/>
</dbReference>
<feature type="compositionally biased region" description="Basic and acidic residues" evidence="6">
    <location>
        <begin position="337"/>
        <end position="347"/>
    </location>
</feature>
<keyword evidence="2" id="KW-0507">mRNA processing</keyword>
<dbReference type="AlphaFoldDB" id="A0A9P6HYH3"/>
<dbReference type="InterPro" id="IPR012677">
    <property type="entry name" value="Nucleotide-bd_a/b_plait_sf"/>
</dbReference>
<evidence type="ECO:0000256" key="3">
    <source>
        <dbReference type="ARBA" id="ARBA00022884"/>
    </source>
</evidence>
<gene>
    <name evidence="8" type="ORF">BJ322DRAFT_1033964</name>
</gene>
<comment type="caution">
    <text evidence="8">The sequence shown here is derived from an EMBL/GenBank/DDBJ whole genome shotgun (WGS) entry which is preliminary data.</text>
</comment>
<dbReference type="PANTHER" id="PTHR13288">
    <property type="entry name" value="SPLICING FACTOR 45 SPF45"/>
    <property type="match status" value="1"/>
</dbReference>
<feature type="compositionally biased region" description="Polar residues" evidence="6">
    <location>
        <begin position="22"/>
        <end position="35"/>
    </location>
</feature>
<feature type="region of interest" description="Disordered" evidence="6">
    <location>
        <begin position="20"/>
        <end position="110"/>
    </location>
</feature>
<evidence type="ECO:0000313" key="9">
    <source>
        <dbReference type="Proteomes" id="UP000736335"/>
    </source>
</evidence>
<evidence type="ECO:0000313" key="8">
    <source>
        <dbReference type="EMBL" id="KAF9793316.1"/>
    </source>
</evidence>
<sequence length="612" mass="66128">MSSRAGGLYGGIQFSTAKPFANQETSALPSSTPSKSIPVEPLPEQQPTNEAQLLTSGQTPADTGTASSKASAGWSASLAFAPVRRNAQQKSKPAAPRIPGSIPGGTFPSTSTISATAVVFAPPTTSATAMNQLLDPQQASQPERWGKKVKPPSMVLDEDVNGFKNKRGQHKKPGGGGKKGKKKNAPAVALWDPNEDYDPARPNDYNEYKLWRQRERAERRQRALEEKRMGTNKRYRSSSFTDSGGSGSEAERPHKAGRYEEHDVWNRNEDEVPRGLGVPTASVNTDMTGDEAYQRRLAMSSGLQQSTPSVAAVDRNMSGDDAHARRSAIIPGQPPSHPKETGDDAYQRRAAMSSTSPVPQLEPPLESPPLAYNPFAPVSVPSPPPGPPPSIEDQIARKREAAAAIAAKFSALAAVQPPEESIIAPQNPAQRPDSSTFAERMMAKWGYQEGQGLGADGQGIVNALKVEQVRDGKGKGKKEGKGVSVGSKMGRIINDNEDFQAREDRIRFGEPSRVVVLTNMVGPEDADDVELREEIGEECSKNGTVERVIVHLVNPPPVNPDDAVRIFVLFGGPVGAWKTVRELDGRFFGGRSVRARYFSEHMFKQYDLDAPL</sequence>
<evidence type="ECO:0000256" key="6">
    <source>
        <dbReference type="SAM" id="MobiDB-lite"/>
    </source>
</evidence>
<keyword evidence="4" id="KW-0508">mRNA splicing</keyword>
<feature type="region of interest" description="Disordered" evidence="6">
    <location>
        <begin position="129"/>
        <end position="185"/>
    </location>
</feature>
<evidence type="ECO:0000259" key="7">
    <source>
        <dbReference type="PROSITE" id="PS50174"/>
    </source>
</evidence>
<reference evidence="8" key="1">
    <citation type="journal article" date="2020" name="Nat. Commun.">
        <title>Large-scale genome sequencing of mycorrhizal fungi provides insights into the early evolution of symbiotic traits.</title>
        <authorList>
            <person name="Miyauchi S."/>
            <person name="Kiss E."/>
            <person name="Kuo A."/>
            <person name="Drula E."/>
            <person name="Kohler A."/>
            <person name="Sanchez-Garcia M."/>
            <person name="Morin E."/>
            <person name="Andreopoulos B."/>
            <person name="Barry K.W."/>
            <person name="Bonito G."/>
            <person name="Buee M."/>
            <person name="Carver A."/>
            <person name="Chen C."/>
            <person name="Cichocki N."/>
            <person name="Clum A."/>
            <person name="Culley D."/>
            <person name="Crous P.W."/>
            <person name="Fauchery L."/>
            <person name="Girlanda M."/>
            <person name="Hayes R.D."/>
            <person name="Keri Z."/>
            <person name="LaButti K."/>
            <person name="Lipzen A."/>
            <person name="Lombard V."/>
            <person name="Magnuson J."/>
            <person name="Maillard F."/>
            <person name="Murat C."/>
            <person name="Nolan M."/>
            <person name="Ohm R.A."/>
            <person name="Pangilinan J."/>
            <person name="Pereira M.F."/>
            <person name="Perotto S."/>
            <person name="Peter M."/>
            <person name="Pfister S."/>
            <person name="Riley R."/>
            <person name="Sitrit Y."/>
            <person name="Stielow J.B."/>
            <person name="Szollosi G."/>
            <person name="Zifcakova L."/>
            <person name="Stursova M."/>
            <person name="Spatafora J.W."/>
            <person name="Tedersoo L."/>
            <person name="Vaario L.M."/>
            <person name="Yamada A."/>
            <person name="Yan M."/>
            <person name="Wang P."/>
            <person name="Xu J."/>
            <person name="Bruns T."/>
            <person name="Baldrian P."/>
            <person name="Vilgalys R."/>
            <person name="Dunand C."/>
            <person name="Henrissat B."/>
            <person name="Grigoriev I.V."/>
            <person name="Hibbett D."/>
            <person name="Nagy L.G."/>
            <person name="Martin F.M."/>
        </authorList>
    </citation>
    <scope>NUCLEOTIDE SEQUENCE</scope>
    <source>
        <strain evidence="8">UH-Tt-Lm1</strain>
    </source>
</reference>
<proteinExistence type="predicted"/>